<feature type="domain" description="Multidrug resistance protein MdtA-like beta-barrel" evidence="5">
    <location>
        <begin position="219"/>
        <end position="297"/>
    </location>
</feature>
<comment type="subcellular location">
    <subcellularLocation>
        <location evidence="1">Cell envelope</location>
    </subcellularLocation>
</comment>
<evidence type="ECO:0000259" key="3">
    <source>
        <dbReference type="Pfam" id="PF25876"/>
    </source>
</evidence>
<dbReference type="Gene3D" id="2.40.50.100">
    <property type="match status" value="1"/>
</dbReference>
<accession>A0A1I6AIB0</accession>
<dbReference type="STRING" id="1227077.SAMN04515668_3715"/>
<comment type="similarity">
    <text evidence="2">Belongs to the membrane fusion protein (MFP) (TC 8.A.1) family.</text>
</comment>
<protein>
    <submittedName>
        <fullName evidence="7">Membrane fusion protein, multidrug efflux system</fullName>
    </submittedName>
</protein>
<evidence type="ECO:0000256" key="2">
    <source>
        <dbReference type="ARBA" id="ARBA00009477"/>
    </source>
</evidence>
<feature type="domain" description="Multidrug resistance protein MdtA-like C-terminal permuted SH3" evidence="6">
    <location>
        <begin position="302"/>
        <end position="362"/>
    </location>
</feature>
<keyword evidence="8" id="KW-1185">Reference proteome</keyword>
<dbReference type="AlphaFoldDB" id="A0A1I6AIB0"/>
<evidence type="ECO:0000259" key="5">
    <source>
        <dbReference type="Pfam" id="PF25944"/>
    </source>
</evidence>
<dbReference type="InterPro" id="IPR058626">
    <property type="entry name" value="MdtA-like_b-barrel"/>
</dbReference>
<sequence>MPLAPSILRVLPPWLLVPLLCLGLGSCGSKEEADTSAEVEEARSLPVARLEARDTVLTRDYVAQIQAVRNVEIRARVPGFLEQIYVDEGQAVRKGQPLFRINDAEYKTRLARAQAALSTATAQARVARLELDRVKILTEKNIITKSELDVARANMRAAESRTDEARSTAKNAALQVSFTTVRAPFDGVVNREPLKVGSLLDNGTLLTTVSDTRQLYAYFNVSEMEYLEYTKTRRQSAKGGDVVRLVLVDGTLYTPPGKIETVESEFDASTGSIAFRARFDNPKKLLKHGATGKVRMSNEIENALLVPQKAVFEVQDKNYVYVVDQKGEVKRKSFVPQARVSAFYVVKEGLEAGDRVVCGGIQDLRDGNRITAQPVTMQSMLASAP</sequence>
<dbReference type="PANTHER" id="PTHR30158">
    <property type="entry name" value="ACRA/E-RELATED COMPONENT OF DRUG EFFLUX TRANSPORTER"/>
    <property type="match status" value="1"/>
</dbReference>
<evidence type="ECO:0000313" key="8">
    <source>
        <dbReference type="Proteomes" id="UP000199029"/>
    </source>
</evidence>
<dbReference type="PANTHER" id="PTHR30158:SF23">
    <property type="entry name" value="MULTIDRUG RESISTANCE PROTEIN MEXA"/>
    <property type="match status" value="1"/>
</dbReference>
<dbReference type="NCBIfam" id="TIGR01730">
    <property type="entry name" value="RND_mfp"/>
    <property type="match status" value="1"/>
</dbReference>
<dbReference type="Gene3D" id="2.40.420.20">
    <property type="match status" value="1"/>
</dbReference>
<dbReference type="GO" id="GO:0005886">
    <property type="term" value="C:plasma membrane"/>
    <property type="evidence" value="ECO:0007669"/>
    <property type="project" value="TreeGrafter"/>
</dbReference>
<dbReference type="GO" id="GO:0046677">
    <property type="term" value="P:response to antibiotic"/>
    <property type="evidence" value="ECO:0007669"/>
    <property type="project" value="TreeGrafter"/>
</dbReference>
<evidence type="ECO:0000259" key="4">
    <source>
        <dbReference type="Pfam" id="PF25917"/>
    </source>
</evidence>
<organism evidence="7 8">
    <name type="scientific">Hymenobacter arizonensis</name>
    <name type="common">Siccationidurans arizonensis</name>
    <dbReference type="NCBI Taxonomy" id="1227077"/>
    <lineage>
        <taxon>Bacteria</taxon>
        <taxon>Pseudomonadati</taxon>
        <taxon>Bacteroidota</taxon>
        <taxon>Cytophagia</taxon>
        <taxon>Cytophagales</taxon>
        <taxon>Hymenobacteraceae</taxon>
        <taxon>Hymenobacter</taxon>
    </lineage>
</organism>
<dbReference type="Pfam" id="PF25944">
    <property type="entry name" value="Beta-barrel_RND"/>
    <property type="match status" value="1"/>
</dbReference>
<dbReference type="Gene3D" id="1.10.287.470">
    <property type="entry name" value="Helix hairpin bin"/>
    <property type="match status" value="1"/>
</dbReference>
<gene>
    <name evidence="7" type="ORF">SAMN04515668_3715</name>
</gene>
<feature type="domain" description="Multidrug resistance protein MdtA-like barrel-sandwich hybrid" evidence="4">
    <location>
        <begin position="69"/>
        <end position="208"/>
    </location>
</feature>
<dbReference type="EMBL" id="FOXS01000005">
    <property type="protein sequence ID" value="SFQ68458.1"/>
    <property type="molecule type" value="Genomic_DNA"/>
</dbReference>
<dbReference type="Pfam" id="PF25876">
    <property type="entry name" value="HH_MFP_RND"/>
    <property type="match status" value="1"/>
</dbReference>
<dbReference type="GO" id="GO:0030313">
    <property type="term" value="C:cell envelope"/>
    <property type="evidence" value="ECO:0007669"/>
    <property type="project" value="UniProtKB-SubCell"/>
</dbReference>
<dbReference type="GO" id="GO:0022857">
    <property type="term" value="F:transmembrane transporter activity"/>
    <property type="evidence" value="ECO:0007669"/>
    <property type="project" value="InterPro"/>
</dbReference>
<feature type="domain" description="Multidrug resistance protein MdtA-like alpha-helical hairpin" evidence="3">
    <location>
        <begin position="110"/>
        <end position="179"/>
    </location>
</feature>
<dbReference type="Proteomes" id="UP000199029">
    <property type="component" value="Unassembled WGS sequence"/>
</dbReference>
<evidence type="ECO:0000256" key="1">
    <source>
        <dbReference type="ARBA" id="ARBA00004196"/>
    </source>
</evidence>
<reference evidence="8" key="1">
    <citation type="submission" date="2016-10" db="EMBL/GenBank/DDBJ databases">
        <authorList>
            <person name="Varghese N."/>
            <person name="Submissions S."/>
        </authorList>
    </citation>
    <scope>NUCLEOTIDE SEQUENCE [LARGE SCALE GENOMIC DNA]</scope>
    <source>
        <strain evidence="8">OR362-8,ATCC BAA-1266,JCM 13504</strain>
    </source>
</reference>
<evidence type="ECO:0000259" key="6">
    <source>
        <dbReference type="Pfam" id="PF25967"/>
    </source>
</evidence>
<proteinExistence type="inferred from homology"/>
<dbReference type="InterPro" id="IPR006143">
    <property type="entry name" value="RND_pump_MFP"/>
</dbReference>
<dbReference type="InterPro" id="IPR058624">
    <property type="entry name" value="MdtA-like_HH"/>
</dbReference>
<dbReference type="InterPro" id="IPR058625">
    <property type="entry name" value="MdtA-like_BSH"/>
</dbReference>
<name>A0A1I6AIB0_HYMAR</name>
<dbReference type="InterPro" id="IPR058627">
    <property type="entry name" value="MdtA-like_C"/>
</dbReference>
<dbReference type="OrthoDB" id="9801814at2"/>
<dbReference type="SUPFAM" id="SSF111369">
    <property type="entry name" value="HlyD-like secretion proteins"/>
    <property type="match status" value="1"/>
</dbReference>
<evidence type="ECO:0000313" key="7">
    <source>
        <dbReference type="EMBL" id="SFQ68458.1"/>
    </source>
</evidence>
<dbReference type="Pfam" id="PF25917">
    <property type="entry name" value="BSH_RND"/>
    <property type="match status" value="1"/>
</dbReference>
<dbReference type="Pfam" id="PF25967">
    <property type="entry name" value="RND-MFP_C"/>
    <property type="match status" value="1"/>
</dbReference>
<dbReference type="Gene3D" id="2.40.30.170">
    <property type="match status" value="1"/>
</dbReference>